<dbReference type="GO" id="GO:0003676">
    <property type="term" value="F:nucleic acid binding"/>
    <property type="evidence" value="ECO:0007669"/>
    <property type="project" value="InterPro"/>
</dbReference>
<organism evidence="9 10">
    <name type="scientific">Mycena albidolilacea</name>
    <dbReference type="NCBI Taxonomy" id="1033008"/>
    <lineage>
        <taxon>Eukaryota</taxon>
        <taxon>Fungi</taxon>
        <taxon>Dikarya</taxon>
        <taxon>Basidiomycota</taxon>
        <taxon>Agaricomycotina</taxon>
        <taxon>Agaricomycetes</taxon>
        <taxon>Agaricomycetidae</taxon>
        <taxon>Agaricales</taxon>
        <taxon>Marasmiineae</taxon>
        <taxon>Mycenaceae</taxon>
        <taxon>Mycena</taxon>
    </lineage>
</organism>
<dbReference type="EC" id="5.6.2.4" evidence="5"/>
<evidence type="ECO:0000256" key="1">
    <source>
        <dbReference type="ARBA" id="ARBA00005446"/>
    </source>
</evidence>
<sequence>MAPRFRWRDPEGVRTITQIVKNTIPQWKDGLYPWQLKLVVRILDGGDIFCCIATGGGKSALFGVPIIVLKEVARHPNLYPDLPVRLLPVGLVITPTKGLAANIVLELKKLNVPAFPYCHETVTEARIAGRNLHLREKAWRQISAFDVFRANIVYGCADEAHLINTWGAEFRPQFRHIGAFFSGCLPSSISVMALSATVQPGAALNSICSSLGMSGDNFYLFRSSNERQNVQFIMEPLTHGVGGKIFPQLLAYLNSGRKTVIHCRTIDDVLRIFLYLWKSLPPGPHRLRRLKMYHSLRSVKENEEILRLLDEDPECQVIIVTVAFANGLNAKSLLDSLSIGCADTVDQIVQEKGRVGRDPETAARGVVFYQPSSLTAAETQLAGSSAVASSSAKKTTSKRTKKPKPLEHAKNPPLEITTLDCIAAKRRYPCSLCASRNGISIDFPTPSLPRGITLPLFSHPLEVNSPAPLDKKLKLTKKEREEAESTLVRFGNTVYRAEHKLPANRSRPKSAYFPSSILSSLLDNLLSLNSLAKLEGLVDPWHFSRDYRVRLYAVVHDLFSSISAQRERARLDKNAKQCATRKARKKATDWDGSEEEEEEEEEEESESESSSEEEVDEDRRSSPILPAPKRSRRVLEEVTNASRSPPTHTLRKPAQRAVGKPVQRAPRKRLEKAIERHCPAHPARSAFPVHAHVPRYPLPLLPPGYMSFIPPPPPPATVTSFVPSTTTSFIPSTTTSSPSPSLYADAPPPTFYADADASSPVRPRPRRRCTLRTLESVERYFSRSGSGDATVVGAGTTSSVPVSTTSFTTVSAPALGPGSASPTAFDYSADAGASARSSFQADLQRNVIRFFTGAPPVWGGPVPWDDAVRWVAAQGGAEASTSMTTVRSKTAGLGMGLAATAPVPPALAELEGVGATPRGSTSTSSTSTAAILLRAWETLECVDRTLRRAAPAPVPVPVPVPVPDEAETWRARLAGLSDAVDIDELRSMEADARRLVAEQRAAVLGPADAPAAEGGQAPPETDILGVVILFFSC</sequence>
<dbReference type="SMART" id="SM00487">
    <property type="entry name" value="DEXDc"/>
    <property type="match status" value="1"/>
</dbReference>
<feature type="region of interest" description="Disordered" evidence="6">
    <location>
        <begin position="385"/>
        <end position="411"/>
    </location>
</feature>
<evidence type="ECO:0000256" key="5">
    <source>
        <dbReference type="ARBA" id="ARBA00034808"/>
    </source>
</evidence>
<evidence type="ECO:0000313" key="9">
    <source>
        <dbReference type="EMBL" id="KAJ7343037.1"/>
    </source>
</evidence>
<gene>
    <name evidence="9" type="ORF">DFH08DRAFT_963050</name>
</gene>
<dbReference type="InterPro" id="IPR027417">
    <property type="entry name" value="P-loop_NTPase"/>
</dbReference>
<feature type="compositionally biased region" description="Acidic residues" evidence="6">
    <location>
        <begin position="591"/>
        <end position="616"/>
    </location>
</feature>
<dbReference type="GO" id="GO:0005524">
    <property type="term" value="F:ATP binding"/>
    <property type="evidence" value="ECO:0007669"/>
    <property type="project" value="UniProtKB-KW"/>
</dbReference>
<dbReference type="InterPro" id="IPR001650">
    <property type="entry name" value="Helicase_C-like"/>
</dbReference>
<feature type="domain" description="Helicase C-terminal" evidence="8">
    <location>
        <begin position="245"/>
        <end position="404"/>
    </location>
</feature>
<evidence type="ECO:0000256" key="3">
    <source>
        <dbReference type="ARBA" id="ARBA00022840"/>
    </source>
</evidence>
<dbReference type="EMBL" id="JARIHO010000024">
    <property type="protein sequence ID" value="KAJ7343037.1"/>
    <property type="molecule type" value="Genomic_DNA"/>
</dbReference>
<feature type="compositionally biased region" description="Low complexity" evidence="6">
    <location>
        <begin position="385"/>
        <end position="394"/>
    </location>
</feature>
<dbReference type="PANTHER" id="PTHR13710">
    <property type="entry name" value="DNA HELICASE RECQ FAMILY MEMBER"/>
    <property type="match status" value="1"/>
</dbReference>
<dbReference type="GO" id="GO:0009378">
    <property type="term" value="F:four-way junction helicase activity"/>
    <property type="evidence" value="ECO:0007669"/>
    <property type="project" value="TreeGrafter"/>
</dbReference>
<dbReference type="SUPFAM" id="SSF52540">
    <property type="entry name" value="P-loop containing nucleoside triphosphate hydrolases"/>
    <property type="match status" value="1"/>
</dbReference>
<dbReference type="PROSITE" id="PS51192">
    <property type="entry name" value="HELICASE_ATP_BIND_1"/>
    <property type="match status" value="1"/>
</dbReference>
<keyword evidence="10" id="KW-1185">Reference proteome</keyword>
<name>A0AAD6ZWL4_9AGAR</name>
<feature type="domain" description="Helicase ATP-binding" evidence="7">
    <location>
        <begin position="39"/>
        <end position="200"/>
    </location>
</feature>
<accession>A0AAD6ZWL4</accession>
<evidence type="ECO:0000259" key="7">
    <source>
        <dbReference type="PROSITE" id="PS51192"/>
    </source>
</evidence>
<comment type="catalytic activity">
    <reaction evidence="4">
        <text>Couples ATP hydrolysis with the unwinding of duplex DNA by translocating in the 3'-5' direction.</text>
        <dbReference type="EC" id="5.6.2.4"/>
    </reaction>
</comment>
<evidence type="ECO:0000313" key="10">
    <source>
        <dbReference type="Proteomes" id="UP001218218"/>
    </source>
</evidence>
<protein>
    <recommendedName>
        <fullName evidence="5">DNA 3'-5' helicase</fullName>
        <ecNumber evidence="5">5.6.2.4</ecNumber>
    </recommendedName>
</protein>
<proteinExistence type="inferred from homology"/>
<dbReference type="GO" id="GO:0000724">
    <property type="term" value="P:double-strand break repair via homologous recombination"/>
    <property type="evidence" value="ECO:0007669"/>
    <property type="project" value="TreeGrafter"/>
</dbReference>
<dbReference type="GO" id="GO:0005694">
    <property type="term" value="C:chromosome"/>
    <property type="evidence" value="ECO:0007669"/>
    <property type="project" value="TreeGrafter"/>
</dbReference>
<evidence type="ECO:0000256" key="2">
    <source>
        <dbReference type="ARBA" id="ARBA00022741"/>
    </source>
</evidence>
<dbReference type="GO" id="GO:0043138">
    <property type="term" value="F:3'-5' DNA helicase activity"/>
    <property type="evidence" value="ECO:0007669"/>
    <property type="project" value="UniProtKB-EC"/>
</dbReference>
<dbReference type="PANTHER" id="PTHR13710:SF120">
    <property type="entry name" value="BIFUNCTIONAL 3'-5' EXONUCLEASE_ATP-DEPENDENT HELICASE WRN"/>
    <property type="match status" value="1"/>
</dbReference>
<dbReference type="Pfam" id="PF00271">
    <property type="entry name" value="Helicase_C"/>
    <property type="match status" value="1"/>
</dbReference>
<dbReference type="AlphaFoldDB" id="A0AAD6ZWL4"/>
<dbReference type="GO" id="GO:0005634">
    <property type="term" value="C:nucleus"/>
    <property type="evidence" value="ECO:0007669"/>
    <property type="project" value="TreeGrafter"/>
</dbReference>
<dbReference type="Pfam" id="PF00270">
    <property type="entry name" value="DEAD"/>
    <property type="match status" value="1"/>
</dbReference>
<dbReference type="Gene3D" id="3.40.50.300">
    <property type="entry name" value="P-loop containing nucleotide triphosphate hydrolases"/>
    <property type="match status" value="2"/>
</dbReference>
<dbReference type="PROSITE" id="PS51194">
    <property type="entry name" value="HELICASE_CTER"/>
    <property type="match status" value="1"/>
</dbReference>
<keyword evidence="3" id="KW-0067">ATP-binding</keyword>
<dbReference type="InterPro" id="IPR011545">
    <property type="entry name" value="DEAD/DEAH_box_helicase_dom"/>
</dbReference>
<reference evidence="9" key="1">
    <citation type="submission" date="2023-03" db="EMBL/GenBank/DDBJ databases">
        <title>Massive genome expansion in bonnet fungi (Mycena s.s.) driven by repeated elements and novel gene families across ecological guilds.</title>
        <authorList>
            <consortium name="Lawrence Berkeley National Laboratory"/>
            <person name="Harder C.B."/>
            <person name="Miyauchi S."/>
            <person name="Viragh M."/>
            <person name="Kuo A."/>
            <person name="Thoen E."/>
            <person name="Andreopoulos B."/>
            <person name="Lu D."/>
            <person name="Skrede I."/>
            <person name="Drula E."/>
            <person name="Henrissat B."/>
            <person name="Morin E."/>
            <person name="Kohler A."/>
            <person name="Barry K."/>
            <person name="LaButti K."/>
            <person name="Morin E."/>
            <person name="Salamov A."/>
            <person name="Lipzen A."/>
            <person name="Mereny Z."/>
            <person name="Hegedus B."/>
            <person name="Baldrian P."/>
            <person name="Stursova M."/>
            <person name="Weitz H."/>
            <person name="Taylor A."/>
            <person name="Grigoriev I.V."/>
            <person name="Nagy L.G."/>
            <person name="Martin F."/>
            <person name="Kauserud H."/>
        </authorList>
    </citation>
    <scope>NUCLEOTIDE SEQUENCE</scope>
    <source>
        <strain evidence="9">CBHHK002</strain>
    </source>
</reference>
<evidence type="ECO:0000256" key="6">
    <source>
        <dbReference type="SAM" id="MobiDB-lite"/>
    </source>
</evidence>
<dbReference type="InterPro" id="IPR014001">
    <property type="entry name" value="Helicase_ATP-bd"/>
</dbReference>
<feature type="region of interest" description="Disordered" evidence="6">
    <location>
        <begin position="569"/>
        <end position="667"/>
    </location>
</feature>
<comment type="caution">
    <text evidence="9">The sequence shown here is derived from an EMBL/GenBank/DDBJ whole genome shotgun (WGS) entry which is preliminary data.</text>
</comment>
<evidence type="ECO:0000259" key="8">
    <source>
        <dbReference type="PROSITE" id="PS51194"/>
    </source>
</evidence>
<dbReference type="Proteomes" id="UP001218218">
    <property type="component" value="Unassembled WGS sequence"/>
</dbReference>
<dbReference type="GO" id="GO:0005737">
    <property type="term" value="C:cytoplasm"/>
    <property type="evidence" value="ECO:0007669"/>
    <property type="project" value="TreeGrafter"/>
</dbReference>
<comment type="similarity">
    <text evidence="1">Belongs to the helicase family. RecQ subfamily.</text>
</comment>
<evidence type="ECO:0000256" key="4">
    <source>
        <dbReference type="ARBA" id="ARBA00034617"/>
    </source>
</evidence>
<keyword evidence="2" id="KW-0547">Nucleotide-binding</keyword>